<keyword evidence="3" id="KW-1185">Reference proteome</keyword>
<evidence type="ECO:0000313" key="1">
    <source>
        <dbReference type="EMBL" id="GGY34585.1"/>
    </source>
</evidence>
<organism evidence="1 4">
    <name type="scientific">Pseudoduganella albidiflava</name>
    <dbReference type="NCBI Taxonomy" id="321983"/>
    <lineage>
        <taxon>Bacteria</taxon>
        <taxon>Pseudomonadati</taxon>
        <taxon>Pseudomonadota</taxon>
        <taxon>Betaproteobacteria</taxon>
        <taxon>Burkholderiales</taxon>
        <taxon>Oxalobacteraceae</taxon>
        <taxon>Telluria group</taxon>
        <taxon>Pseudoduganella</taxon>
    </lineage>
</organism>
<dbReference type="PANTHER" id="PTHR35564:SF4">
    <property type="entry name" value="CYTOPLASMIC PROTEIN"/>
    <property type="match status" value="1"/>
</dbReference>
<dbReference type="PANTHER" id="PTHR35564">
    <property type="match status" value="1"/>
</dbReference>
<proteinExistence type="predicted"/>
<sequence>MQTSERLCEASVIDRLLAEPHRFQFAQAVRLLLRWLRKNGLAGEGAVLQFRNSLAMTFPPSEIEALEAGPGALDSAARILDGLRTGGAVRFTLTPAFVGLLGTQGGLPLTVTERIAASLRWGDDDSARAFVDLFTQRLTTLFVRALGKFRLEQTIDTDGTDTRLPLMLALAGIRNGVAGGVQGELNGVPDEVMAYYAGLLRTRPVSANAVANVLSDYFAVPIALEPFVGNWDHIPDHKRSRLGSRECSGARLGNGAMLGNRLWRRDQQVDIHIGPVDRPDFERFLPGTPGAAALESMLALFGLPALTFEVRLHLKPSASRRVVLTSRRGAETSRLGWDAHLDGEAGRVARTETGYALKPSVARR</sequence>
<dbReference type="Proteomes" id="UP000628442">
    <property type="component" value="Unassembled WGS sequence"/>
</dbReference>
<dbReference type="Proteomes" id="UP000292307">
    <property type="component" value="Chromosome"/>
</dbReference>
<dbReference type="AlphaFoldDB" id="A0A411WXZ5"/>
<accession>A0A411WXZ5</accession>
<dbReference type="Pfam" id="PF06996">
    <property type="entry name" value="T6SS_TssG"/>
    <property type="match status" value="1"/>
</dbReference>
<reference evidence="2 3" key="2">
    <citation type="submission" date="2019-02" db="EMBL/GenBank/DDBJ databases">
        <title>Draft Genome Sequences of Six Type Strains of the Genus Massilia.</title>
        <authorList>
            <person name="Miess H."/>
            <person name="Frediansyhah A."/>
            <person name="Gross H."/>
        </authorList>
    </citation>
    <scope>NUCLEOTIDE SEQUENCE [LARGE SCALE GENOMIC DNA]</scope>
    <source>
        <strain evidence="2 3">DSM 17472</strain>
    </source>
</reference>
<dbReference type="InterPro" id="IPR010732">
    <property type="entry name" value="T6SS_TssG-like"/>
</dbReference>
<dbReference type="RefSeq" id="WP_131145700.1">
    <property type="nucleotide sequence ID" value="NZ_BMWV01000003.1"/>
</dbReference>
<dbReference type="OrthoDB" id="1523296at2"/>
<gene>
    <name evidence="2" type="primary">tssG</name>
    <name evidence="2" type="ORF">EYF70_12495</name>
    <name evidence="1" type="ORF">GCM10007387_15670</name>
</gene>
<dbReference type="EMBL" id="CP036401">
    <property type="protein sequence ID" value="QBI01579.1"/>
    <property type="molecule type" value="Genomic_DNA"/>
</dbReference>
<dbReference type="EMBL" id="BMWV01000003">
    <property type="protein sequence ID" value="GGY34585.1"/>
    <property type="molecule type" value="Genomic_DNA"/>
</dbReference>
<name>A0A411WXZ5_9BURK</name>
<dbReference type="NCBIfam" id="TIGR03347">
    <property type="entry name" value="VI_chp_1"/>
    <property type="match status" value="1"/>
</dbReference>
<evidence type="ECO:0000313" key="3">
    <source>
        <dbReference type="Proteomes" id="UP000292307"/>
    </source>
</evidence>
<reference evidence="1" key="1">
    <citation type="journal article" date="2014" name="Int. J. Syst. Evol. Microbiol.">
        <title>Complete genome sequence of Corynebacterium casei LMG S-19264T (=DSM 44701T), isolated from a smear-ripened cheese.</title>
        <authorList>
            <consortium name="US DOE Joint Genome Institute (JGI-PGF)"/>
            <person name="Walter F."/>
            <person name="Albersmeier A."/>
            <person name="Kalinowski J."/>
            <person name="Ruckert C."/>
        </authorList>
    </citation>
    <scope>NUCLEOTIDE SEQUENCE</scope>
    <source>
        <strain evidence="1">KCTC 12343</strain>
    </source>
</reference>
<reference evidence="1" key="3">
    <citation type="submission" date="2022-12" db="EMBL/GenBank/DDBJ databases">
        <authorList>
            <person name="Sun Q."/>
            <person name="Kim S."/>
        </authorList>
    </citation>
    <scope>NUCLEOTIDE SEQUENCE</scope>
    <source>
        <strain evidence="1">KCTC 12343</strain>
    </source>
</reference>
<protein>
    <submittedName>
        <fullName evidence="2">Type VI secretion system baseplate subunit TssG</fullName>
    </submittedName>
</protein>
<evidence type="ECO:0000313" key="2">
    <source>
        <dbReference type="EMBL" id="QBI01579.1"/>
    </source>
</evidence>
<evidence type="ECO:0000313" key="4">
    <source>
        <dbReference type="Proteomes" id="UP000628442"/>
    </source>
</evidence>